<comment type="caution">
    <text evidence="2">The sequence shown here is derived from an EMBL/GenBank/DDBJ whole genome shotgun (WGS) entry which is preliminary data.</text>
</comment>
<protein>
    <submittedName>
        <fullName evidence="2">Uncharacterized protein</fullName>
    </submittedName>
</protein>
<keyword evidence="3" id="KW-1185">Reference proteome</keyword>
<accession>A0A4Z2FFT4</accession>
<feature type="region of interest" description="Disordered" evidence="1">
    <location>
        <begin position="16"/>
        <end position="87"/>
    </location>
</feature>
<name>A0A4Z2FFT4_9TELE</name>
<dbReference type="AlphaFoldDB" id="A0A4Z2FFT4"/>
<feature type="compositionally biased region" description="Basic and acidic residues" evidence="1">
    <location>
        <begin position="47"/>
        <end position="64"/>
    </location>
</feature>
<proteinExistence type="predicted"/>
<dbReference type="EMBL" id="SRLO01001247">
    <property type="protein sequence ID" value="TNN39801.1"/>
    <property type="molecule type" value="Genomic_DNA"/>
</dbReference>
<evidence type="ECO:0000256" key="1">
    <source>
        <dbReference type="SAM" id="MobiDB-lite"/>
    </source>
</evidence>
<organism evidence="2 3">
    <name type="scientific">Liparis tanakae</name>
    <name type="common">Tanaka's snailfish</name>
    <dbReference type="NCBI Taxonomy" id="230148"/>
    <lineage>
        <taxon>Eukaryota</taxon>
        <taxon>Metazoa</taxon>
        <taxon>Chordata</taxon>
        <taxon>Craniata</taxon>
        <taxon>Vertebrata</taxon>
        <taxon>Euteleostomi</taxon>
        <taxon>Actinopterygii</taxon>
        <taxon>Neopterygii</taxon>
        <taxon>Teleostei</taxon>
        <taxon>Neoteleostei</taxon>
        <taxon>Acanthomorphata</taxon>
        <taxon>Eupercaria</taxon>
        <taxon>Perciformes</taxon>
        <taxon>Cottioidei</taxon>
        <taxon>Cottales</taxon>
        <taxon>Liparidae</taxon>
        <taxon>Liparis</taxon>
    </lineage>
</organism>
<evidence type="ECO:0000313" key="2">
    <source>
        <dbReference type="EMBL" id="TNN39801.1"/>
    </source>
</evidence>
<reference evidence="2 3" key="1">
    <citation type="submission" date="2019-03" db="EMBL/GenBank/DDBJ databases">
        <title>First draft genome of Liparis tanakae, snailfish: a comprehensive survey of snailfish specific genes.</title>
        <authorList>
            <person name="Kim W."/>
            <person name="Song I."/>
            <person name="Jeong J.-H."/>
            <person name="Kim D."/>
            <person name="Kim S."/>
            <person name="Ryu S."/>
            <person name="Song J.Y."/>
            <person name="Lee S.K."/>
        </authorList>
    </citation>
    <scope>NUCLEOTIDE SEQUENCE [LARGE SCALE GENOMIC DNA]</scope>
    <source>
        <tissue evidence="2">Muscle</tissue>
    </source>
</reference>
<sequence>MAQLDNGDIEICITVHSWREEEEEEEESGKRSGPGEEELALLALAGRGREESGRSVTDGGHRESVSISHTAAGLGRRETERHRSAVGVTEAAEEEVFRSFTRRTFTSISTLYIFSKRLKNNVSKCH</sequence>
<gene>
    <name evidence="2" type="ORF">EYF80_050032</name>
</gene>
<dbReference type="Proteomes" id="UP000314294">
    <property type="component" value="Unassembled WGS sequence"/>
</dbReference>
<evidence type="ECO:0000313" key="3">
    <source>
        <dbReference type="Proteomes" id="UP000314294"/>
    </source>
</evidence>